<reference evidence="2" key="2">
    <citation type="submission" date="2021-02" db="EMBL/GenBank/DDBJ databases">
        <authorList>
            <person name="Kimball J.A."/>
            <person name="Haas M.W."/>
            <person name="Macchietto M."/>
            <person name="Kono T."/>
            <person name="Duquette J."/>
            <person name="Shao M."/>
        </authorList>
    </citation>
    <scope>NUCLEOTIDE SEQUENCE</scope>
    <source>
        <tissue evidence="2">Fresh leaf tissue</tissue>
    </source>
</reference>
<feature type="region of interest" description="Disordered" evidence="1">
    <location>
        <begin position="1"/>
        <end position="84"/>
    </location>
</feature>
<proteinExistence type="predicted"/>
<reference evidence="2" key="1">
    <citation type="journal article" date="2021" name="bioRxiv">
        <title>Whole Genome Assembly and Annotation of Northern Wild Rice, Zizania palustris L., Supports a Whole Genome Duplication in the Zizania Genus.</title>
        <authorList>
            <person name="Haas M."/>
            <person name="Kono T."/>
            <person name="Macchietto M."/>
            <person name="Millas R."/>
            <person name="McGilp L."/>
            <person name="Shao M."/>
            <person name="Duquette J."/>
            <person name="Hirsch C.N."/>
            <person name="Kimball J."/>
        </authorList>
    </citation>
    <scope>NUCLEOTIDE SEQUENCE</scope>
    <source>
        <tissue evidence="2">Fresh leaf tissue</tissue>
    </source>
</reference>
<gene>
    <name evidence="2" type="ORF">GUJ93_ZPchr0001g32112</name>
</gene>
<evidence type="ECO:0000256" key="1">
    <source>
        <dbReference type="SAM" id="MobiDB-lite"/>
    </source>
</evidence>
<accession>A0A8J5RZS6</accession>
<protein>
    <submittedName>
        <fullName evidence="2">Uncharacterized protein</fullName>
    </submittedName>
</protein>
<keyword evidence="3" id="KW-1185">Reference proteome</keyword>
<evidence type="ECO:0000313" key="3">
    <source>
        <dbReference type="Proteomes" id="UP000729402"/>
    </source>
</evidence>
<evidence type="ECO:0000313" key="2">
    <source>
        <dbReference type="EMBL" id="KAG8052030.1"/>
    </source>
</evidence>
<sequence>MGMAAVDSRLGTTVMGRGRAGRWGSVAMAAGQGSNGDEARRGDDSDGAPQDGDKAGRGGAATTSGHRGGGNDGAGRGGDSDKAP</sequence>
<dbReference type="AlphaFoldDB" id="A0A8J5RZS6"/>
<comment type="caution">
    <text evidence="2">The sequence shown here is derived from an EMBL/GenBank/DDBJ whole genome shotgun (WGS) entry which is preliminary data.</text>
</comment>
<organism evidence="2 3">
    <name type="scientific">Zizania palustris</name>
    <name type="common">Northern wild rice</name>
    <dbReference type="NCBI Taxonomy" id="103762"/>
    <lineage>
        <taxon>Eukaryota</taxon>
        <taxon>Viridiplantae</taxon>
        <taxon>Streptophyta</taxon>
        <taxon>Embryophyta</taxon>
        <taxon>Tracheophyta</taxon>
        <taxon>Spermatophyta</taxon>
        <taxon>Magnoliopsida</taxon>
        <taxon>Liliopsida</taxon>
        <taxon>Poales</taxon>
        <taxon>Poaceae</taxon>
        <taxon>BOP clade</taxon>
        <taxon>Oryzoideae</taxon>
        <taxon>Oryzeae</taxon>
        <taxon>Zizaniinae</taxon>
        <taxon>Zizania</taxon>
    </lineage>
</organism>
<feature type="compositionally biased region" description="Gly residues" evidence="1">
    <location>
        <begin position="66"/>
        <end position="77"/>
    </location>
</feature>
<dbReference type="EMBL" id="JAAALK010000288">
    <property type="protein sequence ID" value="KAG8052030.1"/>
    <property type="molecule type" value="Genomic_DNA"/>
</dbReference>
<dbReference type="Proteomes" id="UP000729402">
    <property type="component" value="Unassembled WGS sequence"/>
</dbReference>
<name>A0A8J5RZS6_ZIZPA</name>